<sequence length="111" mass="13230">MSLRTVTLYNLIANGPPFDIPLGVYLQSHFDESFDPPTHWVVASKCWVTCRYGRCYCEILREKPGIRRWPPRPRKWRRLGPTCCRCCCDRQGFAHCNDGYYKVLRRDRHYC</sequence>
<dbReference type="Proteomes" id="UP001209878">
    <property type="component" value="Unassembled WGS sequence"/>
</dbReference>
<accession>A0AAD9NZ53</accession>
<dbReference type="AlphaFoldDB" id="A0AAD9NZ53"/>
<reference evidence="1" key="1">
    <citation type="journal article" date="2023" name="Mol. Biol. Evol.">
        <title>Third-Generation Sequencing Reveals the Adaptive Role of the Epigenome in Three Deep-Sea Polychaetes.</title>
        <authorList>
            <person name="Perez M."/>
            <person name="Aroh O."/>
            <person name="Sun Y."/>
            <person name="Lan Y."/>
            <person name="Juniper S.K."/>
            <person name="Young C.R."/>
            <person name="Angers B."/>
            <person name="Qian P.Y."/>
        </authorList>
    </citation>
    <scope>NUCLEOTIDE SEQUENCE</scope>
    <source>
        <strain evidence="1">R07B-5</strain>
    </source>
</reference>
<comment type="caution">
    <text evidence="1">The sequence shown here is derived from an EMBL/GenBank/DDBJ whole genome shotgun (WGS) entry which is preliminary data.</text>
</comment>
<name>A0AAD9NZ53_RIDPI</name>
<evidence type="ECO:0000313" key="1">
    <source>
        <dbReference type="EMBL" id="KAK2185130.1"/>
    </source>
</evidence>
<gene>
    <name evidence="1" type="ORF">NP493_246g03064</name>
</gene>
<organism evidence="1 2">
    <name type="scientific">Ridgeia piscesae</name>
    <name type="common">Tubeworm</name>
    <dbReference type="NCBI Taxonomy" id="27915"/>
    <lineage>
        <taxon>Eukaryota</taxon>
        <taxon>Metazoa</taxon>
        <taxon>Spiralia</taxon>
        <taxon>Lophotrochozoa</taxon>
        <taxon>Annelida</taxon>
        <taxon>Polychaeta</taxon>
        <taxon>Sedentaria</taxon>
        <taxon>Canalipalpata</taxon>
        <taxon>Sabellida</taxon>
        <taxon>Siboglinidae</taxon>
        <taxon>Ridgeia</taxon>
    </lineage>
</organism>
<proteinExistence type="predicted"/>
<protein>
    <submittedName>
        <fullName evidence="1">Uncharacterized protein</fullName>
    </submittedName>
</protein>
<evidence type="ECO:0000313" key="2">
    <source>
        <dbReference type="Proteomes" id="UP001209878"/>
    </source>
</evidence>
<keyword evidence="2" id="KW-1185">Reference proteome</keyword>
<dbReference type="EMBL" id="JAODUO010000245">
    <property type="protein sequence ID" value="KAK2185130.1"/>
    <property type="molecule type" value="Genomic_DNA"/>
</dbReference>